<dbReference type="InterPro" id="IPR016590">
    <property type="entry name" value="Rhamnogalacturonase_B"/>
</dbReference>
<dbReference type="Pfam" id="PF14686">
    <property type="entry name" value="fn3_3"/>
    <property type="match status" value="1"/>
</dbReference>
<feature type="signal peptide" evidence="12">
    <location>
        <begin position="1"/>
        <end position="21"/>
    </location>
</feature>
<evidence type="ECO:0000256" key="11">
    <source>
        <dbReference type="ARBA" id="ARBA00023326"/>
    </source>
</evidence>
<keyword evidence="11" id="KW-0624">Polysaccharide degradation</keyword>
<comment type="subcellular location">
    <subcellularLocation>
        <location evidence="2">Secreted</location>
    </subcellularLocation>
</comment>
<accession>A0AA40F0A6</accession>
<dbReference type="PANTHER" id="PTHR36574">
    <property type="entry name" value="RHAMNOGALACTURONATE LYASE-RELATED"/>
    <property type="match status" value="1"/>
</dbReference>
<keyword evidence="10" id="KW-0961">Cell wall biogenesis/degradation</keyword>
<dbReference type="InterPro" id="IPR011013">
    <property type="entry name" value="Gal_mutarotase_sf_dom"/>
</dbReference>
<keyword evidence="5" id="KW-0964">Secreted</keyword>
<evidence type="ECO:0000256" key="5">
    <source>
        <dbReference type="ARBA" id="ARBA00022525"/>
    </source>
</evidence>
<dbReference type="PANTHER" id="PTHR36574:SF1">
    <property type="entry name" value="RHAMNOGALACTURONATE LYASE-RELATED"/>
    <property type="match status" value="1"/>
</dbReference>
<dbReference type="GO" id="GO:0102210">
    <property type="term" value="F:rhamnogalacturonan endolyase activity"/>
    <property type="evidence" value="ECO:0007669"/>
    <property type="project" value="UniProtKB-EC"/>
</dbReference>
<evidence type="ECO:0000256" key="7">
    <source>
        <dbReference type="ARBA" id="ARBA00023157"/>
    </source>
</evidence>
<feature type="domain" description="Rhamnogalacturonan lyase" evidence="15">
    <location>
        <begin position="278"/>
        <end position="351"/>
    </location>
</feature>
<evidence type="ECO:0000256" key="10">
    <source>
        <dbReference type="ARBA" id="ARBA00023316"/>
    </source>
</evidence>
<dbReference type="SUPFAM" id="SSF49785">
    <property type="entry name" value="Galactose-binding domain-like"/>
    <property type="match status" value="1"/>
</dbReference>
<dbReference type="Gene3D" id="2.60.120.260">
    <property type="entry name" value="Galactose-binding domain-like"/>
    <property type="match status" value="1"/>
</dbReference>
<dbReference type="Proteomes" id="UP001172155">
    <property type="component" value="Unassembled WGS sequence"/>
</dbReference>
<evidence type="ECO:0000259" key="13">
    <source>
        <dbReference type="Pfam" id="PF09284"/>
    </source>
</evidence>
<dbReference type="InterPro" id="IPR015364">
    <property type="entry name" value="RhgB_N"/>
</dbReference>
<dbReference type="Gene3D" id="2.60.40.1120">
    <property type="entry name" value="Carboxypeptidase-like, regulatory domain"/>
    <property type="match status" value="1"/>
</dbReference>
<evidence type="ECO:0000256" key="8">
    <source>
        <dbReference type="ARBA" id="ARBA00023239"/>
    </source>
</evidence>
<evidence type="ECO:0000259" key="14">
    <source>
        <dbReference type="Pfam" id="PF14683"/>
    </source>
</evidence>
<dbReference type="InterPro" id="IPR029411">
    <property type="entry name" value="RG-lyase_III"/>
</dbReference>
<dbReference type="CDD" id="cd10317">
    <property type="entry name" value="RGL4_C"/>
    <property type="match status" value="1"/>
</dbReference>
<feature type="domain" description="Rhamnogalacturonan lyase" evidence="14">
    <location>
        <begin position="365"/>
        <end position="529"/>
    </location>
</feature>
<dbReference type="InterPro" id="IPR008979">
    <property type="entry name" value="Galactose-bd-like_sf"/>
</dbReference>
<dbReference type="Pfam" id="PF09284">
    <property type="entry name" value="RhgB_N"/>
    <property type="match status" value="1"/>
</dbReference>
<proteinExistence type="inferred from homology"/>
<dbReference type="AlphaFoldDB" id="A0AA40F0A6"/>
<keyword evidence="7" id="KW-1015">Disulfide bond</keyword>
<comment type="catalytic activity">
    <reaction evidence="1">
        <text>Endotype eliminative cleavage of L-alpha-rhamnopyranosyl-(1-&gt;4)-alpha-D-galactopyranosyluronic acid bonds of rhamnogalacturonan I domains in ramified hairy regions of pectin leaving L-rhamnopyranose at the reducing end and 4-deoxy-4,5-unsaturated D-galactopyranosyluronic acid at the non-reducing end.</text>
        <dbReference type="EC" id="4.2.2.23"/>
    </reaction>
</comment>
<evidence type="ECO:0000256" key="6">
    <source>
        <dbReference type="ARBA" id="ARBA00022729"/>
    </source>
</evidence>
<dbReference type="GO" id="GO:0030246">
    <property type="term" value="F:carbohydrate binding"/>
    <property type="evidence" value="ECO:0007669"/>
    <property type="project" value="InterPro"/>
</dbReference>
<evidence type="ECO:0000256" key="9">
    <source>
        <dbReference type="ARBA" id="ARBA00023277"/>
    </source>
</evidence>
<protein>
    <recommendedName>
        <fullName evidence="4">rhamnogalacturonan endolyase</fullName>
        <ecNumber evidence="4">4.2.2.23</ecNumber>
    </recommendedName>
</protein>
<dbReference type="CDD" id="cd10320">
    <property type="entry name" value="RGL4_N"/>
    <property type="match status" value="1"/>
</dbReference>
<dbReference type="Pfam" id="PF14683">
    <property type="entry name" value="CBM-like"/>
    <property type="match status" value="1"/>
</dbReference>
<sequence length="540" mass="57656">MKTPTISVSIAGLFLARFADAAFGVTTKANSFSVDTNAGLLFDVSRSTGDITSLLYNGVQYQGTTKMTHINSGLGSSKVTADTVNGYVRITIAGGSQPLTQYIVAKPGQPTIFLATHITGEINPGELRWLARLKRTAVPTGWHGDVATLDGCTAFEGKDTFKCPNGQTRCKMYTSDRFIDDQVHGVTGKNVGVWMIMPGVAYETSSGGPFMRDINSQSGDDQELYWYMNSGHVRTEPWRFGLHGPYAMTFTNGTKPSPNLDTSFFSTLSIQGYVPSSQRGTVTGHATGIPSPFQAVLHWNNTQAQYWTVAAPTTGLYTSPLMKPGTYTVTLYRNEFPVAKDTVSVTAGATTPRNITSTESRPDVVWRVGEFDGQPFELRNGDKIERMHPADVRMGPWGGNYTVGKSTPGKDFPMALFAKEGGPVTVSFGVGAAQAAAETVLRVGTTLSFKGGRPSVKVGGWTGKDPGAPTLIDSRGVTRGAYRGYGDVYTWKIPAGTLKVGTNTLTLGVHGSGDAAFLSANYVVDAVELQGPRGADSPSV</sequence>
<keyword evidence="6 12" id="KW-0732">Signal</keyword>
<dbReference type="InterPro" id="IPR014718">
    <property type="entry name" value="GH-type_carb-bd"/>
</dbReference>
<dbReference type="InterPro" id="IPR013784">
    <property type="entry name" value="Carb-bd-like_fold"/>
</dbReference>
<gene>
    <name evidence="16" type="ORF">B0T18DRAFT_459638</name>
</gene>
<evidence type="ECO:0000313" key="16">
    <source>
        <dbReference type="EMBL" id="KAK0748910.1"/>
    </source>
</evidence>
<evidence type="ECO:0000256" key="2">
    <source>
        <dbReference type="ARBA" id="ARBA00004613"/>
    </source>
</evidence>
<dbReference type="InterPro" id="IPR029413">
    <property type="entry name" value="RG-lyase_II"/>
</dbReference>
<dbReference type="Gene3D" id="2.70.98.10">
    <property type="match status" value="1"/>
</dbReference>
<keyword evidence="17" id="KW-1185">Reference proteome</keyword>
<dbReference type="SUPFAM" id="SSF74650">
    <property type="entry name" value="Galactose mutarotase-like"/>
    <property type="match status" value="1"/>
</dbReference>
<dbReference type="GO" id="GO:0045490">
    <property type="term" value="P:pectin catabolic process"/>
    <property type="evidence" value="ECO:0007669"/>
    <property type="project" value="TreeGrafter"/>
</dbReference>
<feature type="chain" id="PRO_5041309556" description="rhamnogalacturonan endolyase" evidence="12">
    <location>
        <begin position="22"/>
        <end position="540"/>
    </location>
</feature>
<evidence type="ECO:0000259" key="15">
    <source>
        <dbReference type="Pfam" id="PF14686"/>
    </source>
</evidence>
<comment type="caution">
    <text evidence="16">The sequence shown here is derived from an EMBL/GenBank/DDBJ whole genome shotgun (WGS) entry which is preliminary data.</text>
</comment>
<keyword evidence="8" id="KW-0456">Lyase</keyword>
<dbReference type="CDD" id="cd10316">
    <property type="entry name" value="RGL4_M"/>
    <property type="match status" value="1"/>
</dbReference>
<dbReference type="EMBL" id="JAUKUD010000003">
    <property type="protein sequence ID" value="KAK0748910.1"/>
    <property type="molecule type" value="Genomic_DNA"/>
</dbReference>
<reference evidence="16" key="1">
    <citation type="submission" date="2023-06" db="EMBL/GenBank/DDBJ databases">
        <title>Genome-scale phylogeny and comparative genomics of the fungal order Sordariales.</title>
        <authorList>
            <consortium name="Lawrence Berkeley National Laboratory"/>
            <person name="Hensen N."/>
            <person name="Bonometti L."/>
            <person name="Westerberg I."/>
            <person name="Brannstrom I.O."/>
            <person name="Guillou S."/>
            <person name="Cros-Aarteil S."/>
            <person name="Calhoun S."/>
            <person name="Haridas S."/>
            <person name="Kuo A."/>
            <person name="Mondo S."/>
            <person name="Pangilinan J."/>
            <person name="Riley R."/>
            <person name="LaButti K."/>
            <person name="Andreopoulos B."/>
            <person name="Lipzen A."/>
            <person name="Chen C."/>
            <person name="Yanf M."/>
            <person name="Daum C."/>
            <person name="Ng V."/>
            <person name="Clum A."/>
            <person name="Steindorff A."/>
            <person name="Ohm R."/>
            <person name="Martin F."/>
            <person name="Silar P."/>
            <person name="Natvig D."/>
            <person name="Lalanne C."/>
            <person name="Gautier V."/>
            <person name="Ament-velasquez S.L."/>
            <person name="Kruys A."/>
            <person name="Hutchinson M.I."/>
            <person name="Powell A.J."/>
            <person name="Barry K."/>
            <person name="Miller A.N."/>
            <person name="Grigoriev I.V."/>
            <person name="Debuchy R."/>
            <person name="Gladieux P."/>
            <person name="Thoren M.H."/>
            <person name="Johannesson H."/>
        </authorList>
    </citation>
    <scope>NUCLEOTIDE SEQUENCE</scope>
    <source>
        <strain evidence="16">SMH3187-1</strain>
    </source>
</reference>
<evidence type="ECO:0000256" key="4">
    <source>
        <dbReference type="ARBA" id="ARBA00012437"/>
    </source>
</evidence>
<dbReference type="SUPFAM" id="SSF49452">
    <property type="entry name" value="Starch-binding domain-like"/>
    <property type="match status" value="1"/>
</dbReference>
<keyword evidence="9" id="KW-0119">Carbohydrate metabolism</keyword>
<feature type="domain" description="Rhamnogalacturonase B N-terminal" evidence="13">
    <location>
        <begin position="23"/>
        <end position="272"/>
    </location>
</feature>
<dbReference type="EC" id="4.2.2.23" evidence="4"/>
<evidence type="ECO:0000256" key="12">
    <source>
        <dbReference type="SAM" id="SignalP"/>
    </source>
</evidence>
<organism evidence="16 17">
    <name type="scientific">Schizothecium vesticola</name>
    <dbReference type="NCBI Taxonomy" id="314040"/>
    <lineage>
        <taxon>Eukaryota</taxon>
        <taxon>Fungi</taxon>
        <taxon>Dikarya</taxon>
        <taxon>Ascomycota</taxon>
        <taxon>Pezizomycotina</taxon>
        <taxon>Sordariomycetes</taxon>
        <taxon>Sordariomycetidae</taxon>
        <taxon>Sordariales</taxon>
        <taxon>Schizotheciaceae</taxon>
        <taxon>Schizothecium</taxon>
    </lineage>
</organism>
<dbReference type="GO" id="GO:0005576">
    <property type="term" value="C:extracellular region"/>
    <property type="evidence" value="ECO:0007669"/>
    <property type="project" value="UniProtKB-SubCell"/>
</dbReference>
<name>A0AA40F0A6_9PEZI</name>
<dbReference type="GO" id="GO:0071555">
    <property type="term" value="P:cell wall organization"/>
    <property type="evidence" value="ECO:0007669"/>
    <property type="project" value="UniProtKB-KW"/>
</dbReference>
<evidence type="ECO:0000256" key="1">
    <source>
        <dbReference type="ARBA" id="ARBA00001324"/>
    </source>
</evidence>
<comment type="similarity">
    <text evidence="3">Belongs to the polysaccharide lyase 4 family.</text>
</comment>
<evidence type="ECO:0000313" key="17">
    <source>
        <dbReference type="Proteomes" id="UP001172155"/>
    </source>
</evidence>
<evidence type="ECO:0000256" key="3">
    <source>
        <dbReference type="ARBA" id="ARBA00010418"/>
    </source>
</evidence>